<feature type="region of interest" description="Disordered" evidence="7">
    <location>
        <begin position="306"/>
        <end position="357"/>
    </location>
</feature>
<feature type="region of interest" description="Disordered" evidence="7">
    <location>
        <begin position="115"/>
        <end position="148"/>
    </location>
</feature>
<dbReference type="GO" id="GO:0005634">
    <property type="term" value="C:nucleus"/>
    <property type="evidence" value="ECO:0007669"/>
    <property type="project" value="TreeGrafter"/>
</dbReference>
<accession>A0A3Q1B1M0</accession>
<feature type="region of interest" description="Disordered" evidence="7">
    <location>
        <begin position="674"/>
        <end position="700"/>
    </location>
</feature>
<gene>
    <name evidence="9" type="primary">FBXO43</name>
</gene>
<dbReference type="Proteomes" id="UP001501940">
    <property type="component" value="Chromosome 9"/>
</dbReference>
<sequence>MQCTPESAVYLESCKDQRCYDDCSDSGYSGLFQSPRSIVGVDPCGSLSPAELNETPKENLRLYLTPKERIKEPVRYLGKDSRLLQPSAVSWCETPKVYKRDSSLRHRLLMCKPTTDVKNDNQRSPCTRKTESSVSVRSQSSHSASDSLDMMTETLASSTLKVDQDLALSGRKRRLFFTQVRTSTLEDGKTNSGQFFSFEREASLTDTDSSHNSSASDQLDMKTPGVCKFPPVLSKEDSQSPVSSENNDLYDVSSVLCTPSSMHTPEYIRSVYEDSGFSSLTLDKSQASVDHDGSFQELLLSASRGNCETPNLAESKRRSRLQRQHRLSTLKEGGSQSEEDPTNREHLHPCPNHSKDDDVFADKATPCSLSVKHGNSILSGSLATARQDYTTPLRATTTKSENMTPHSADPSNPDITPNRTTPVDLSLTPALQLVHAMCQHKTQMFAGQSPSLKAQLKSTAALVETPVTFRTTMPLAGLIGRKMGLLKVDIFTELKKRNLRHILAVILGSLSSESVYRCGQVCKSWNQIIHQDKRANLRRRNHLSEVEAALEHAGAVHVSDAETRVALLQRSALKMVQAQSRTSSYCTPQSGSRTLTPLLHNALHSGSSSSSKRDKFLEVAKTLFNDECLKPCPRCQHPARCHSVKKEGVCSRADCGFQFCTSCLCAFHSSQECGSQSAGRRKKDTLLPGSAQSKRNVRRL</sequence>
<keyword evidence="10" id="KW-1185">Reference proteome</keyword>
<evidence type="ECO:0000256" key="2">
    <source>
        <dbReference type="ARBA" id="ARBA00022723"/>
    </source>
</evidence>
<dbReference type="Gene3D" id="2.20.25.20">
    <property type="match status" value="1"/>
</dbReference>
<dbReference type="PROSITE" id="PS51872">
    <property type="entry name" value="ZF_ZBR"/>
    <property type="match status" value="1"/>
</dbReference>
<feature type="compositionally biased region" description="Basic and acidic residues" evidence="7">
    <location>
        <begin position="341"/>
        <end position="357"/>
    </location>
</feature>
<keyword evidence="2" id="KW-0479">Metal-binding</keyword>
<dbReference type="GO" id="GO:0016567">
    <property type="term" value="P:protein ubiquitination"/>
    <property type="evidence" value="ECO:0007669"/>
    <property type="project" value="UniProtKB-UniPathway"/>
</dbReference>
<protein>
    <recommendedName>
        <fullName evidence="8">ZBR-type domain-containing protein</fullName>
    </recommendedName>
</protein>
<evidence type="ECO:0000313" key="9">
    <source>
        <dbReference type="Ensembl" id="ENSAOCP00000007725.2"/>
    </source>
</evidence>
<evidence type="ECO:0000256" key="3">
    <source>
        <dbReference type="ARBA" id="ARBA00022771"/>
    </source>
</evidence>
<dbReference type="GO" id="GO:0045835">
    <property type="term" value="P:negative regulation of meiotic nuclear division"/>
    <property type="evidence" value="ECO:0007669"/>
    <property type="project" value="InterPro"/>
</dbReference>
<proteinExistence type="predicted"/>
<dbReference type="PANTHER" id="PTHR15493">
    <property type="entry name" value="F-BOX ONLY PROTEIN 5 AND 43"/>
    <property type="match status" value="1"/>
</dbReference>
<feature type="compositionally biased region" description="Polar residues" evidence="7">
    <location>
        <begin position="206"/>
        <end position="217"/>
    </location>
</feature>
<dbReference type="OMA" id="HPARCHA"/>
<dbReference type="GO" id="GO:0008270">
    <property type="term" value="F:zinc ion binding"/>
    <property type="evidence" value="ECO:0007669"/>
    <property type="project" value="UniProtKB-KW"/>
</dbReference>
<reference evidence="9" key="2">
    <citation type="submission" date="2025-08" db="UniProtKB">
        <authorList>
            <consortium name="Ensembl"/>
        </authorList>
    </citation>
    <scope>IDENTIFICATION</scope>
</reference>
<organism evidence="9 10">
    <name type="scientific">Amphiprion ocellaris</name>
    <name type="common">Clown anemonefish</name>
    <dbReference type="NCBI Taxonomy" id="80972"/>
    <lineage>
        <taxon>Eukaryota</taxon>
        <taxon>Metazoa</taxon>
        <taxon>Chordata</taxon>
        <taxon>Craniata</taxon>
        <taxon>Vertebrata</taxon>
        <taxon>Euteleostomi</taxon>
        <taxon>Actinopterygii</taxon>
        <taxon>Neopterygii</taxon>
        <taxon>Teleostei</taxon>
        <taxon>Neoteleostei</taxon>
        <taxon>Acanthomorphata</taxon>
        <taxon>Ovalentaria</taxon>
        <taxon>Pomacentridae</taxon>
        <taxon>Amphiprion</taxon>
    </lineage>
</organism>
<comment type="pathway">
    <text evidence="1">Protein modification; protein ubiquitination.</text>
</comment>
<dbReference type="CDD" id="cd20365">
    <property type="entry name" value="BRcat_RBR_FBXO43"/>
    <property type="match status" value="1"/>
</dbReference>
<dbReference type="InterPro" id="IPR002867">
    <property type="entry name" value="IBR_dom"/>
</dbReference>
<dbReference type="FunFam" id="2.20.25.20:FF:000006">
    <property type="entry name" value="F-box only protein 5"/>
    <property type="match status" value="1"/>
</dbReference>
<keyword evidence="3 6" id="KW-0863">Zinc-finger</keyword>
<dbReference type="InterPro" id="IPR047147">
    <property type="entry name" value="FBX5_43"/>
</dbReference>
<dbReference type="GO" id="GO:0007088">
    <property type="term" value="P:regulation of mitotic nuclear division"/>
    <property type="evidence" value="ECO:0007669"/>
    <property type="project" value="InterPro"/>
</dbReference>
<evidence type="ECO:0000259" key="8">
    <source>
        <dbReference type="PROSITE" id="PS51872"/>
    </source>
</evidence>
<dbReference type="SUPFAM" id="SSF81383">
    <property type="entry name" value="F-box domain"/>
    <property type="match status" value="1"/>
</dbReference>
<keyword evidence="4" id="KW-0833">Ubl conjugation pathway</keyword>
<reference evidence="9 10" key="1">
    <citation type="submission" date="2022-01" db="EMBL/GenBank/DDBJ databases">
        <title>A chromosome-scale genome assembly of the false clownfish, Amphiprion ocellaris.</title>
        <authorList>
            <person name="Ryu T."/>
        </authorList>
    </citation>
    <scope>NUCLEOTIDE SEQUENCE [LARGE SCALE GENOMIC DNA]</scope>
</reference>
<reference evidence="9" key="3">
    <citation type="submission" date="2025-09" db="UniProtKB">
        <authorList>
            <consortium name="Ensembl"/>
        </authorList>
    </citation>
    <scope>IDENTIFICATION</scope>
</reference>
<dbReference type="Pfam" id="PF12937">
    <property type="entry name" value="F-box-like"/>
    <property type="match status" value="1"/>
</dbReference>
<dbReference type="RefSeq" id="XP_023127248.2">
    <property type="nucleotide sequence ID" value="XM_023271480.3"/>
</dbReference>
<dbReference type="InterPro" id="IPR001810">
    <property type="entry name" value="F-box_dom"/>
</dbReference>
<dbReference type="Gene3D" id="1.20.1280.50">
    <property type="match status" value="1"/>
</dbReference>
<feature type="region of interest" description="Disordered" evidence="7">
    <location>
        <begin position="206"/>
        <end position="247"/>
    </location>
</feature>
<evidence type="ECO:0000256" key="4">
    <source>
        <dbReference type="ARBA" id="ARBA00022786"/>
    </source>
</evidence>
<feature type="compositionally biased region" description="Basic residues" evidence="7">
    <location>
        <begin position="317"/>
        <end position="328"/>
    </location>
</feature>
<dbReference type="InterPro" id="IPR036047">
    <property type="entry name" value="F-box-like_dom_sf"/>
</dbReference>
<evidence type="ECO:0000256" key="7">
    <source>
        <dbReference type="SAM" id="MobiDB-lite"/>
    </source>
</evidence>
<evidence type="ECO:0000256" key="6">
    <source>
        <dbReference type="PROSITE-ProRule" id="PRU01220"/>
    </source>
</evidence>
<dbReference type="STRING" id="80972.ENSAOCP00000007725"/>
<keyword evidence="5" id="KW-0862">Zinc</keyword>
<dbReference type="GeneID" id="111569395"/>
<name>A0A3Q1B1M0_AMPOC</name>
<evidence type="ECO:0000256" key="5">
    <source>
        <dbReference type="ARBA" id="ARBA00022833"/>
    </source>
</evidence>
<feature type="compositionally biased region" description="Low complexity" evidence="7">
    <location>
        <begin position="132"/>
        <end position="147"/>
    </location>
</feature>
<dbReference type="UniPathway" id="UPA00143"/>
<dbReference type="InterPro" id="IPR044064">
    <property type="entry name" value="ZF_ZBR"/>
</dbReference>
<dbReference type="AlphaFoldDB" id="A0A3Q1B1M0"/>
<evidence type="ECO:0000313" key="10">
    <source>
        <dbReference type="Proteomes" id="UP001501940"/>
    </source>
</evidence>
<evidence type="ECO:0000256" key="1">
    <source>
        <dbReference type="ARBA" id="ARBA00004906"/>
    </source>
</evidence>
<feature type="domain" description="ZBR-type" evidence="8">
    <location>
        <begin position="628"/>
        <end position="676"/>
    </location>
</feature>
<dbReference type="Ensembl" id="ENSAOCT00000002345.2">
    <property type="protein sequence ID" value="ENSAOCP00000007725.2"/>
    <property type="gene ID" value="ENSAOCG00000011555.2"/>
</dbReference>
<dbReference type="GeneTree" id="ENSGT00530000063692"/>
<dbReference type="SMART" id="SM00647">
    <property type="entry name" value="IBR"/>
    <property type="match status" value="1"/>
</dbReference>
<dbReference type="PANTHER" id="PTHR15493:SF1">
    <property type="entry name" value="F-BOX ONLY PROTEIN 43"/>
    <property type="match status" value="1"/>
</dbReference>
<feature type="region of interest" description="Disordered" evidence="7">
    <location>
        <begin position="395"/>
        <end position="418"/>
    </location>
</feature>